<sequence precursor="true">MTTPSVPDSCPALRACLAGLLALALAPTRPAAAAGPDTPYPAKVSENRRFLLDQHGRPFFYLGDTAWELIHRLNREEAGLYLKDRADQKFTVIQTVVLAEHGHEQPNPQGHVPLVGNDPTRPDEAYFADVDWVVDRADELGLCTGLLPTWGDKWNKKWGRGPELFTPENARIYGAYLGRRYRDKPVVWILGGDRPIENDRHKAIMRAMAEGLRQGDGGRHLITFHPTGWQSSADRLHDEPWLDFNMCQSGHAFNHENFRLIAADYARTPAKPCLDAEPGYEDHPSEFKASNGYLDDYETRRFAYWALFAGACGHTYGCHDIWQFYDKGRAPITFARTPWRQALVLPGSRQMKHARALIESRPVLDRIPDPSLIVGDPGKGTDRIAATRGADGSYAFVYSSSGMPFSVDLGRLSGRGLRTWWLDPRSGEARAGESFAREGTREFRPPSRGKGNDWVLVIDDASRAYRAPGGLAR</sequence>
<dbReference type="AlphaFoldDB" id="A0A5B9VX27"/>
<dbReference type="InterPro" id="IPR024749">
    <property type="entry name" value="Collagen-bd_put"/>
</dbReference>
<feature type="signal peptide" evidence="1">
    <location>
        <begin position="1"/>
        <end position="33"/>
    </location>
</feature>
<keyword evidence="5" id="KW-1185">Reference proteome</keyword>
<evidence type="ECO:0000259" key="3">
    <source>
        <dbReference type="Pfam" id="PF13204"/>
    </source>
</evidence>
<proteinExistence type="predicted"/>
<feature type="domain" description="Putative collagen-binding" evidence="2">
    <location>
        <begin position="367"/>
        <end position="459"/>
    </location>
</feature>
<feature type="chain" id="PRO_5022723516" evidence="1">
    <location>
        <begin position="34"/>
        <end position="473"/>
    </location>
</feature>
<evidence type="ECO:0000259" key="2">
    <source>
        <dbReference type="Pfam" id="PF12904"/>
    </source>
</evidence>
<evidence type="ECO:0000313" key="4">
    <source>
        <dbReference type="EMBL" id="QEH32260.1"/>
    </source>
</evidence>
<evidence type="ECO:0000256" key="1">
    <source>
        <dbReference type="SAM" id="SignalP"/>
    </source>
</evidence>
<dbReference type="EMBL" id="CP042997">
    <property type="protein sequence ID" value="QEH32260.1"/>
    <property type="molecule type" value="Genomic_DNA"/>
</dbReference>
<name>A0A5B9VX27_9BACT</name>
<evidence type="ECO:0000313" key="5">
    <source>
        <dbReference type="Proteomes" id="UP000324233"/>
    </source>
</evidence>
<organism evidence="4 5">
    <name type="scientific">Aquisphaera giovannonii</name>
    <dbReference type="NCBI Taxonomy" id="406548"/>
    <lineage>
        <taxon>Bacteria</taxon>
        <taxon>Pseudomonadati</taxon>
        <taxon>Planctomycetota</taxon>
        <taxon>Planctomycetia</taxon>
        <taxon>Isosphaerales</taxon>
        <taxon>Isosphaeraceae</taxon>
        <taxon>Aquisphaera</taxon>
    </lineage>
</organism>
<dbReference type="Pfam" id="PF13204">
    <property type="entry name" value="Apiosidase"/>
    <property type="match status" value="1"/>
</dbReference>
<dbReference type="KEGG" id="agv:OJF2_07290"/>
<dbReference type="Proteomes" id="UP000324233">
    <property type="component" value="Chromosome"/>
</dbReference>
<dbReference type="InterPro" id="IPR025277">
    <property type="entry name" value="Apiosidase-like_cat_dom"/>
</dbReference>
<dbReference type="PANTHER" id="PTHR37836">
    <property type="entry name" value="LMO1036 PROTEIN"/>
    <property type="match status" value="1"/>
</dbReference>
<accession>A0A5B9VX27</accession>
<dbReference type="Pfam" id="PF12904">
    <property type="entry name" value="Collagen_bind_2"/>
    <property type="match status" value="1"/>
</dbReference>
<dbReference type="PANTHER" id="PTHR37836:SF3">
    <property type="entry name" value="ENDOGLUCANASE"/>
    <property type="match status" value="1"/>
</dbReference>
<dbReference type="OrthoDB" id="59486at2"/>
<dbReference type="RefSeq" id="WP_148591312.1">
    <property type="nucleotide sequence ID" value="NZ_CP042997.1"/>
</dbReference>
<keyword evidence="1" id="KW-0732">Signal</keyword>
<feature type="domain" description="Apiosidase-like catalytic" evidence="3">
    <location>
        <begin position="45"/>
        <end position="364"/>
    </location>
</feature>
<reference evidence="4 5" key="1">
    <citation type="submission" date="2019-08" db="EMBL/GenBank/DDBJ databases">
        <title>Deep-cultivation of Planctomycetes and their phenomic and genomic characterization uncovers novel biology.</title>
        <authorList>
            <person name="Wiegand S."/>
            <person name="Jogler M."/>
            <person name="Boedeker C."/>
            <person name="Pinto D."/>
            <person name="Vollmers J."/>
            <person name="Rivas-Marin E."/>
            <person name="Kohn T."/>
            <person name="Peeters S.H."/>
            <person name="Heuer A."/>
            <person name="Rast P."/>
            <person name="Oberbeckmann S."/>
            <person name="Bunk B."/>
            <person name="Jeske O."/>
            <person name="Meyerdierks A."/>
            <person name="Storesund J.E."/>
            <person name="Kallscheuer N."/>
            <person name="Luecker S."/>
            <person name="Lage O.M."/>
            <person name="Pohl T."/>
            <person name="Merkel B.J."/>
            <person name="Hornburger P."/>
            <person name="Mueller R.-W."/>
            <person name="Bruemmer F."/>
            <person name="Labrenz M."/>
            <person name="Spormann A.M."/>
            <person name="Op den Camp H."/>
            <person name="Overmann J."/>
            <person name="Amann R."/>
            <person name="Jetten M.S.M."/>
            <person name="Mascher T."/>
            <person name="Medema M.H."/>
            <person name="Devos D.P."/>
            <person name="Kaster A.-K."/>
            <person name="Ovreas L."/>
            <person name="Rohde M."/>
            <person name="Galperin M.Y."/>
            <person name="Jogler C."/>
        </authorList>
    </citation>
    <scope>NUCLEOTIDE SEQUENCE [LARGE SCALE GENOMIC DNA]</scope>
    <source>
        <strain evidence="4 5">OJF2</strain>
    </source>
</reference>
<protein>
    <submittedName>
        <fullName evidence="4">Endoglucanase</fullName>
    </submittedName>
</protein>
<dbReference type="SUPFAM" id="SSF51445">
    <property type="entry name" value="(Trans)glycosidases"/>
    <property type="match status" value="1"/>
</dbReference>
<gene>
    <name evidence="4" type="ORF">OJF2_07290</name>
</gene>
<dbReference type="Gene3D" id="3.20.20.80">
    <property type="entry name" value="Glycosidases"/>
    <property type="match status" value="1"/>
</dbReference>
<dbReference type="InterPro" id="IPR017853">
    <property type="entry name" value="GH"/>
</dbReference>